<comment type="caution">
    <text evidence="2">The sequence shown here is derived from an EMBL/GenBank/DDBJ whole genome shotgun (WGS) entry which is preliminary data.</text>
</comment>
<organism evidence="2 3">
    <name type="scientific">Neisseria iguanae</name>
    <dbReference type="NCBI Taxonomy" id="90242"/>
    <lineage>
        <taxon>Bacteria</taxon>
        <taxon>Pseudomonadati</taxon>
        <taxon>Pseudomonadota</taxon>
        <taxon>Betaproteobacteria</taxon>
        <taxon>Neisseriales</taxon>
        <taxon>Neisseriaceae</taxon>
        <taxon>Neisseria</taxon>
    </lineage>
</organism>
<accession>A0A2P7TXE7</accession>
<evidence type="ECO:0000313" key="3">
    <source>
        <dbReference type="Proteomes" id="UP000241868"/>
    </source>
</evidence>
<feature type="transmembrane region" description="Helical" evidence="1">
    <location>
        <begin position="20"/>
        <end position="41"/>
    </location>
</feature>
<evidence type="ECO:0000256" key="1">
    <source>
        <dbReference type="SAM" id="Phobius"/>
    </source>
</evidence>
<evidence type="ECO:0000313" key="2">
    <source>
        <dbReference type="EMBL" id="PSJ79398.1"/>
    </source>
</evidence>
<name>A0A2P7TXE7_9NEIS</name>
<dbReference type="EMBL" id="PXYY01000117">
    <property type="protein sequence ID" value="PSJ79398.1"/>
    <property type="molecule type" value="Genomic_DNA"/>
</dbReference>
<dbReference type="Proteomes" id="UP000241868">
    <property type="component" value="Unassembled WGS sequence"/>
</dbReference>
<keyword evidence="1" id="KW-0472">Membrane</keyword>
<keyword evidence="1" id="KW-1133">Transmembrane helix</keyword>
<reference evidence="2 3" key="1">
    <citation type="submission" date="2018-03" db="EMBL/GenBank/DDBJ databases">
        <title>Neisseria weixii sp. nov., isolated from the intestinal contents of Tibetan Plateau pika (Ochotona curzoniae) in Yushu, Qinghai Province, China.</title>
        <authorList>
            <person name="Gui Z."/>
        </authorList>
    </citation>
    <scope>NUCLEOTIDE SEQUENCE [LARGE SCALE GENOMIC DNA]</scope>
    <source>
        <strain evidence="2 3">ATCC 51483</strain>
    </source>
</reference>
<keyword evidence="3" id="KW-1185">Reference proteome</keyword>
<gene>
    <name evidence="2" type="ORF">C7N83_12470</name>
</gene>
<dbReference type="AlphaFoldDB" id="A0A2P7TXE7"/>
<feature type="transmembrane region" description="Helical" evidence="1">
    <location>
        <begin position="53"/>
        <end position="73"/>
    </location>
</feature>
<proteinExistence type="predicted"/>
<sequence>MCDIQHDQARNTWPTVYFHSLAWLFLQVFMPSATFVRLNLLNNTPSSSKLDQLLPQWSMAVLTWVAGLVPFVFI</sequence>
<protein>
    <submittedName>
        <fullName evidence="2">Uncharacterized protein</fullName>
    </submittedName>
</protein>
<keyword evidence="1" id="KW-0812">Transmembrane</keyword>